<evidence type="ECO:0000313" key="4">
    <source>
        <dbReference type="EMBL" id="RAO67572.1"/>
    </source>
</evidence>
<dbReference type="PROSITE" id="PS51186">
    <property type="entry name" value="GNAT"/>
    <property type="match status" value="1"/>
</dbReference>
<dbReference type="Pfam" id="PF00583">
    <property type="entry name" value="Acetyltransf_1"/>
    <property type="match status" value="1"/>
</dbReference>
<dbReference type="GeneID" id="63792800"/>
<organism evidence="4 5">
    <name type="scientific">Talaromyces amestolkiae</name>
    <dbReference type="NCBI Taxonomy" id="1196081"/>
    <lineage>
        <taxon>Eukaryota</taxon>
        <taxon>Fungi</taxon>
        <taxon>Dikarya</taxon>
        <taxon>Ascomycota</taxon>
        <taxon>Pezizomycotina</taxon>
        <taxon>Eurotiomycetes</taxon>
        <taxon>Eurotiomycetidae</taxon>
        <taxon>Eurotiales</taxon>
        <taxon>Trichocomaceae</taxon>
        <taxon>Talaromyces</taxon>
        <taxon>Talaromyces sect. Talaromyces</taxon>
    </lineage>
</organism>
<evidence type="ECO:0000256" key="1">
    <source>
        <dbReference type="ARBA" id="ARBA00022679"/>
    </source>
</evidence>
<dbReference type="SUPFAM" id="SSF55729">
    <property type="entry name" value="Acyl-CoA N-acyltransferases (Nat)"/>
    <property type="match status" value="1"/>
</dbReference>
<evidence type="ECO:0000313" key="5">
    <source>
        <dbReference type="Proteomes" id="UP000249363"/>
    </source>
</evidence>
<dbReference type="EMBL" id="MIKG01000005">
    <property type="protein sequence ID" value="RAO67572.1"/>
    <property type="molecule type" value="Genomic_DNA"/>
</dbReference>
<keyword evidence="2" id="KW-0012">Acyltransferase</keyword>
<dbReference type="InterPro" id="IPR050832">
    <property type="entry name" value="Bact_Acetyltransf"/>
</dbReference>
<dbReference type="Proteomes" id="UP000249363">
    <property type="component" value="Unassembled WGS sequence"/>
</dbReference>
<dbReference type="GO" id="GO:0016747">
    <property type="term" value="F:acyltransferase activity, transferring groups other than amino-acyl groups"/>
    <property type="evidence" value="ECO:0007669"/>
    <property type="project" value="InterPro"/>
</dbReference>
<dbReference type="OrthoDB" id="41532at2759"/>
<gene>
    <name evidence="4" type="ORF">BHQ10_003584</name>
</gene>
<feature type="domain" description="N-acetyltransferase" evidence="3">
    <location>
        <begin position="8"/>
        <end position="150"/>
    </location>
</feature>
<reference evidence="4 5" key="1">
    <citation type="journal article" date="2017" name="Biotechnol. Biofuels">
        <title>Differential beta-glucosidase expression as a function of carbon source availability in Talaromyces amestolkiae: a genomic and proteomic approach.</title>
        <authorList>
            <person name="de Eugenio L.I."/>
            <person name="Mendez-Liter J.A."/>
            <person name="Nieto-Dominguez M."/>
            <person name="Alonso L."/>
            <person name="Gil-Munoz J."/>
            <person name="Barriuso J."/>
            <person name="Prieto A."/>
            <person name="Martinez M.J."/>
        </authorList>
    </citation>
    <scope>NUCLEOTIDE SEQUENCE [LARGE SCALE GENOMIC DNA]</scope>
    <source>
        <strain evidence="4 5">CIB</strain>
    </source>
</reference>
<dbReference type="Gene3D" id="3.40.630.30">
    <property type="match status" value="1"/>
</dbReference>
<dbReference type="InterPro" id="IPR016181">
    <property type="entry name" value="Acyl_CoA_acyltransferase"/>
</dbReference>
<evidence type="ECO:0000256" key="2">
    <source>
        <dbReference type="ARBA" id="ARBA00023315"/>
    </source>
</evidence>
<comment type="caution">
    <text evidence="4">The sequence shown here is derived from an EMBL/GenBank/DDBJ whole genome shotgun (WGS) entry which is preliminary data.</text>
</comment>
<evidence type="ECO:0000259" key="3">
    <source>
        <dbReference type="PROSITE" id="PS51186"/>
    </source>
</evidence>
<proteinExistence type="predicted"/>
<keyword evidence="5" id="KW-1185">Reference proteome</keyword>
<protein>
    <recommendedName>
        <fullName evidence="3">N-acetyltransferase domain-containing protein</fullName>
    </recommendedName>
</protein>
<sequence>MHVTTGDLNNPKLRTLLTYHFQDLQTKSSPETSFVLDLSALQKPNITIYTVWDGDELLGCGAIKELDPTHGEIKSMRTAPEHLRKGVARALVQHMITEAKRRQYSRLSLETGTVAAFVDAKRLYERCGFVRCEPFADYVAHEDNMFMTIEL</sequence>
<dbReference type="AlphaFoldDB" id="A0A364KVI8"/>
<dbReference type="PANTHER" id="PTHR43877:SF5">
    <property type="entry name" value="BLL8307 PROTEIN"/>
    <property type="match status" value="1"/>
</dbReference>
<keyword evidence="1" id="KW-0808">Transferase</keyword>
<name>A0A364KVI8_TALAM</name>
<dbReference type="RefSeq" id="XP_040732088.1">
    <property type="nucleotide sequence ID" value="XM_040875856.1"/>
</dbReference>
<dbReference type="PANTHER" id="PTHR43877">
    <property type="entry name" value="AMINOALKYLPHOSPHONATE N-ACETYLTRANSFERASE-RELATED-RELATED"/>
    <property type="match status" value="1"/>
</dbReference>
<accession>A0A364KVI8</accession>
<dbReference type="InterPro" id="IPR000182">
    <property type="entry name" value="GNAT_dom"/>
</dbReference>
<dbReference type="CDD" id="cd04301">
    <property type="entry name" value="NAT_SF"/>
    <property type="match status" value="1"/>
</dbReference>